<organism evidence="2 3">
    <name type="scientific">Kwoniella heveanensis BCC8398</name>
    <dbReference type="NCBI Taxonomy" id="1296120"/>
    <lineage>
        <taxon>Eukaryota</taxon>
        <taxon>Fungi</taxon>
        <taxon>Dikarya</taxon>
        <taxon>Basidiomycota</taxon>
        <taxon>Agaricomycotina</taxon>
        <taxon>Tremellomycetes</taxon>
        <taxon>Tremellales</taxon>
        <taxon>Cryptococcaceae</taxon>
        <taxon>Kwoniella</taxon>
    </lineage>
</organism>
<evidence type="ECO:0000256" key="1">
    <source>
        <dbReference type="SAM" id="MobiDB-lite"/>
    </source>
</evidence>
<sequence length="210" mass="23613">MASDTLSHGGPYELAPIRQMPTDVSSRDHLTSGTRYQYKDHTVFCMNGQVRVWESQDGSGEPSLQLFTRHIEYEPAYFDSVDFTSTARQITIARPDGRGWVNDTLDPSRAWSKDVSGVSDMTKLSGLPDEGLKGMLKEYETYLKNNKRFMMDRPDGEGLWHSVDLATRMRLDEESRRNPSHGLPWSPATGVTDNTDVSSHPASGDRDIAR</sequence>
<feature type="compositionally biased region" description="Polar residues" evidence="1">
    <location>
        <begin position="189"/>
        <end position="201"/>
    </location>
</feature>
<dbReference type="EMBL" id="KV700122">
    <property type="protein sequence ID" value="OCF37366.1"/>
    <property type="molecule type" value="Genomic_DNA"/>
</dbReference>
<accession>A0A1B9H261</accession>
<gene>
    <name evidence="2" type="ORF">I316_00487</name>
</gene>
<dbReference type="Proteomes" id="UP000092666">
    <property type="component" value="Unassembled WGS sequence"/>
</dbReference>
<keyword evidence="3" id="KW-1185">Reference proteome</keyword>
<feature type="region of interest" description="Disordered" evidence="1">
    <location>
        <begin position="1"/>
        <end position="28"/>
    </location>
</feature>
<name>A0A1B9H261_9TREE</name>
<protein>
    <submittedName>
        <fullName evidence="2">Uncharacterized protein</fullName>
    </submittedName>
</protein>
<evidence type="ECO:0000313" key="2">
    <source>
        <dbReference type="EMBL" id="OCF37366.1"/>
    </source>
</evidence>
<dbReference type="AlphaFoldDB" id="A0A1B9H261"/>
<evidence type="ECO:0000313" key="3">
    <source>
        <dbReference type="Proteomes" id="UP000092666"/>
    </source>
</evidence>
<feature type="region of interest" description="Disordered" evidence="1">
    <location>
        <begin position="172"/>
        <end position="210"/>
    </location>
</feature>
<proteinExistence type="predicted"/>
<reference evidence="2 3" key="1">
    <citation type="submission" date="2013-07" db="EMBL/GenBank/DDBJ databases">
        <title>The Genome Sequence of Cryptococcus heveanensis BCC8398.</title>
        <authorList>
            <consortium name="The Broad Institute Genome Sequencing Platform"/>
            <person name="Cuomo C."/>
            <person name="Litvintseva A."/>
            <person name="Chen Y."/>
            <person name="Heitman J."/>
            <person name="Sun S."/>
            <person name="Springer D."/>
            <person name="Dromer F."/>
            <person name="Young S.K."/>
            <person name="Zeng Q."/>
            <person name="Gargeya S."/>
            <person name="Fitzgerald M."/>
            <person name="Abouelleil A."/>
            <person name="Alvarado L."/>
            <person name="Berlin A.M."/>
            <person name="Chapman S.B."/>
            <person name="Dewar J."/>
            <person name="Goldberg J."/>
            <person name="Griggs A."/>
            <person name="Gujja S."/>
            <person name="Hansen M."/>
            <person name="Howarth C."/>
            <person name="Imamovic A."/>
            <person name="Larimer J."/>
            <person name="McCowan C."/>
            <person name="Murphy C."/>
            <person name="Pearson M."/>
            <person name="Priest M."/>
            <person name="Roberts A."/>
            <person name="Saif S."/>
            <person name="Shea T."/>
            <person name="Sykes S."/>
            <person name="Wortman J."/>
            <person name="Nusbaum C."/>
            <person name="Birren B."/>
        </authorList>
    </citation>
    <scope>NUCLEOTIDE SEQUENCE [LARGE SCALE GENOMIC DNA]</scope>
    <source>
        <strain evidence="2 3">BCC8398</strain>
    </source>
</reference>
<reference evidence="3" key="2">
    <citation type="submission" date="2013-12" db="EMBL/GenBank/DDBJ databases">
        <title>Evolution of pathogenesis and genome organization in the Tremellales.</title>
        <authorList>
            <person name="Cuomo C."/>
            <person name="Litvintseva A."/>
            <person name="Heitman J."/>
            <person name="Chen Y."/>
            <person name="Sun S."/>
            <person name="Springer D."/>
            <person name="Dromer F."/>
            <person name="Young S."/>
            <person name="Zeng Q."/>
            <person name="Chapman S."/>
            <person name="Gujja S."/>
            <person name="Saif S."/>
            <person name="Birren B."/>
        </authorList>
    </citation>
    <scope>NUCLEOTIDE SEQUENCE [LARGE SCALE GENOMIC DNA]</scope>
    <source>
        <strain evidence="3">BCC8398</strain>
    </source>
</reference>